<protein>
    <submittedName>
        <fullName evidence="2">Uncharacterized protein</fullName>
    </submittedName>
</protein>
<evidence type="ECO:0000256" key="1">
    <source>
        <dbReference type="SAM" id="MobiDB-lite"/>
    </source>
</evidence>
<feature type="compositionally biased region" description="Basic and acidic residues" evidence="1">
    <location>
        <begin position="11"/>
        <end position="25"/>
    </location>
</feature>
<feature type="region of interest" description="Disordered" evidence="1">
    <location>
        <begin position="1"/>
        <end position="74"/>
    </location>
</feature>
<accession>A0A6F9E1N0</accession>
<evidence type="ECO:0000313" key="3">
    <source>
        <dbReference type="Proteomes" id="UP000502196"/>
    </source>
</evidence>
<name>A0A6F9E1N0_9BACL</name>
<proteinExistence type="predicted"/>
<organism evidence="2 3">
    <name type="scientific">Kyrpidia spormannii</name>
    <dbReference type="NCBI Taxonomy" id="2055160"/>
    <lineage>
        <taxon>Bacteria</taxon>
        <taxon>Bacillati</taxon>
        <taxon>Bacillota</taxon>
        <taxon>Bacilli</taxon>
        <taxon>Bacillales</taxon>
        <taxon>Alicyclobacillaceae</taxon>
        <taxon>Kyrpidia</taxon>
    </lineage>
</organism>
<reference evidence="2 3" key="1">
    <citation type="submission" date="2020-04" db="EMBL/GenBank/DDBJ databases">
        <authorList>
            <person name="Hogendoorn C."/>
        </authorList>
    </citation>
    <scope>NUCLEOTIDE SEQUENCE [LARGE SCALE GENOMIC DNA]</scope>
    <source>
        <strain evidence="2">COOX1</strain>
    </source>
</reference>
<gene>
    <name evidence="2" type="ORF">COOX1_0385</name>
</gene>
<dbReference type="EMBL" id="LR792683">
    <property type="protein sequence ID" value="CAB3390392.1"/>
    <property type="molecule type" value="Genomic_DNA"/>
</dbReference>
<dbReference type="Proteomes" id="UP000502196">
    <property type="component" value="Chromosome"/>
</dbReference>
<evidence type="ECO:0000313" key="2">
    <source>
        <dbReference type="EMBL" id="CAB3390392.1"/>
    </source>
</evidence>
<dbReference type="AlphaFoldDB" id="A0A6F9E1N0"/>
<feature type="compositionally biased region" description="Basic and acidic residues" evidence="1">
    <location>
        <begin position="36"/>
        <end position="54"/>
    </location>
</feature>
<sequence length="74" mass="7983">MNRLLAALRPNDYDKPDTPGSRSDHASIFNYTGRTGVREKRGERNGEGVPKDVGTELLGDGADRGAGRGRGLTR</sequence>